<accession>A0A0G0K938</accession>
<dbReference type="InterPro" id="IPR050194">
    <property type="entry name" value="Glycosyltransferase_grp1"/>
</dbReference>
<feature type="non-terminal residue" evidence="2">
    <location>
        <position position="1"/>
    </location>
</feature>
<feature type="domain" description="Glycosyl transferase family 1" evidence="1">
    <location>
        <begin position="50"/>
        <end position="170"/>
    </location>
</feature>
<dbReference type="InterPro" id="IPR001296">
    <property type="entry name" value="Glyco_trans_1"/>
</dbReference>
<dbReference type="Pfam" id="PF00534">
    <property type="entry name" value="Glycos_transf_1"/>
    <property type="match status" value="1"/>
</dbReference>
<keyword evidence="2" id="KW-0808">Transferase</keyword>
<dbReference type="AlphaFoldDB" id="A0A0G0K938"/>
<dbReference type="Gene3D" id="3.40.50.2000">
    <property type="entry name" value="Glycogen Phosphorylase B"/>
    <property type="match status" value="1"/>
</dbReference>
<dbReference type="EMBL" id="LBUZ01000012">
    <property type="protein sequence ID" value="KKQ75372.1"/>
    <property type="molecule type" value="Genomic_DNA"/>
</dbReference>
<reference evidence="2 3" key="1">
    <citation type="journal article" date="2015" name="Nature">
        <title>rRNA introns, odd ribosomes, and small enigmatic genomes across a large radiation of phyla.</title>
        <authorList>
            <person name="Brown C.T."/>
            <person name="Hug L.A."/>
            <person name="Thomas B.C."/>
            <person name="Sharon I."/>
            <person name="Castelle C.J."/>
            <person name="Singh A."/>
            <person name="Wilkins M.J."/>
            <person name="Williams K.H."/>
            <person name="Banfield J.F."/>
        </authorList>
    </citation>
    <scope>NUCLEOTIDE SEQUENCE [LARGE SCALE GENOMIC DNA]</scope>
</reference>
<dbReference type="PANTHER" id="PTHR45947:SF3">
    <property type="entry name" value="SULFOQUINOVOSYL TRANSFERASE SQD2"/>
    <property type="match status" value="1"/>
</dbReference>
<gene>
    <name evidence="2" type="ORF">US96_C0012G0001</name>
</gene>
<proteinExistence type="predicted"/>
<dbReference type="Proteomes" id="UP000034181">
    <property type="component" value="Unassembled WGS sequence"/>
</dbReference>
<dbReference type="PANTHER" id="PTHR45947">
    <property type="entry name" value="SULFOQUINOVOSYL TRANSFERASE SQD2"/>
    <property type="match status" value="1"/>
</dbReference>
<name>A0A0G0K938_9BACT</name>
<evidence type="ECO:0000313" key="2">
    <source>
        <dbReference type="EMBL" id="KKQ75372.1"/>
    </source>
</evidence>
<protein>
    <submittedName>
        <fullName evidence="2">Glycosyl transferase group 1</fullName>
    </submittedName>
</protein>
<sequence>ISNSILKNTLNNQMACPERLHRIRLPINALHYGNISSEAIVEKSRDQIFNILCVTRVEPEKGVLSLFDMQKLLSDNNDFTINVAGDSSDKGFFQRALSISQQTNKISKCKINFLGQKNAVELVQLYKKSHLLISPSQVDTWGLALVESMAYGLPVFTLPSPGSTEIFGDLPKVCGGIEPDVYNLSQRILGLNRTREQYIQLSTNALENSILYEPAKVSDDILCKIC</sequence>
<organism evidence="2 3">
    <name type="scientific">Candidatus Woesebacteria bacterium GW2011_GWB1_38_5b</name>
    <dbReference type="NCBI Taxonomy" id="1618569"/>
    <lineage>
        <taxon>Bacteria</taxon>
        <taxon>Candidatus Woeseibacteriota</taxon>
    </lineage>
</organism>
<evidence type="ECO:0000313" key="3">
    <source>
        <dbReference type="Proteomes" id="UP000034181"/>
    </source>
</evidence>
<dbReference type="GO" id="GO:0016757">
    <property type="term" value="F:glycosyltransferase activity"/>
    <property type="evidence" value="ECO:0007669"/>
    <property type="project" value="InterPro"/>
</dbReference>
<dbReference type="SUPFAM" id="SSF53756">
    <property type="entry name" value="UDP-Glycosyltransferase/glycogen phosphorylase"/>
    <property type="match status" value="1"/>
</dbReference>
<comment type="caution">
    <text evidence="2">The sequence shown here is derived from an EMBL/GenBank/DDBJ whole genome shotgun (WGS) entry which is preliminary data.</text>
</comment>
<evidence type="ECO:0000259" key="1">
    <source>
        <dbReference type="Pfam" id="PF00534"/>
    </source>
</evidence>
<dbReference type="CDD" id="cd03801">
    <property type="entry name" value="GT4_PimA-like"/>
    <property type="match status" value="1"/>
</dbReference>